<gene>
    <name evidence="2" type="ORF">M7I_4831</name>
</gene>
<name>H0EQ85_GLAL7</name>
<dbReference type="Pfam" id="PF11429">
    <property type="entry name" value="Colicin_D"/>
    <property type="match status" value="1"/>
</dbReference>
<accession>H0EQ85</accession>
<dbReference type="GO" id="GO:0004540">
    <property type="term" value="F:RNA nuclease activity"/>
    <property type="evidence" value="ECO:0007669"/>
    <property type="project" value="InterPro"/>
</dbReference>
<dbReference type="InterPro" id="IPR024440">
    <property type="entry name" value="ColicinD_C"/>
</dbReference>
<sequence>MAFSPKNVTFPTANLQHMFDRHKAAWGYAGRNWNKATGAEFEATIKNFILNTPTVHAGTYRDNDAWLVIEQALPNHCAIVYRPTYEIWSGWELSAAQFLYANNPPYSLGGGALLVFGDVLERVLAAKDHATVDKLAVEFLDTYKANGKKRFDEGSEKVLMEVFAVLDNFALPEVVKEMKGSGVSDDIEDVKRVAQKALAVLEKHSDS</sequence>
<dbReference type="AlphaFoldDB" id="H0EQ85"/>
<dbReference type="Proteomes" id="UP000005446">
    <property type="component" value="Unassembled WGS sequence"/>
</dbReference>
<dbReference type="Gene3D" id="3.10.450.200">
    <property type="match status" value="1"/>
</dbReference>
<evidence type="ECO:0000259" key="1">
    <source>
        <dbReference type="Pfam" id="PF11429"/>
    </source>
</evidence>
<organism evidence="2 3">
    <name type="scientific">Glarea lozoyensis (strain ATCC 74030 / MF5533)</name>
    <dbReference type="NCBI Taxonomy" id="1104152"/>
    <lineage>
        <taxon>Eukaryota</taxon>
        <taxon>Fungi</taxon>
        <taxon>Dikarya</taxon>
        <taxon>Ascomycota</taxon>
        <taxon>Pezizomycotina</taxon>
        <taxon>Leotiomycetes</taxon>
        <taxon>Helotiales</taxon>
        <taxon>Helotiaceae</taxon>
        <taxon>Glarea</taxon>
    </lineage>
</organism>
<dbReference type="InterPro" id="IPR038233">
    <property type="entry name" value="Colicin_D/E5_nuclease"/>
</dbReference>
<dbReference type="OrthoDB" id="2346685at2759"/>
<dbReference type="HOGENOM" id="CLU_1332260_0_0_1"/>
<dbReference type="InterPro" id="IPR037178">
    <property type="entry name" value="ColicinD_C_sf"/>
</dbReference>
<dbReference type="SUPFAM" id="SSF102824">
    <property type="entry name" value="Colicin D/E5 nuclease domain"/>
    <property type="match status" value="1"/>
</dbReference>
<keyword evidence="3" id="KW-1185">Reference proteome</keyword>
<comment type="caution">
    <text evidence="2">The sequence shown here is derived from an EMBL/GenBank/DDBJ whole genome shotgun (WGS) entry which is preliminary data.</text>
</comment>
<dbReference type="InParanoid" id="H0EQ85"/>
<evidence type="ECO:0000313" key="2">
    <source>
        <dbReference type="EMBL" id="EHK99314.1"/>
    </source>
</evidence>
<evidence type="ECO:0000313" key="3">
    <source>
        <dbReference type="Proteomes" id="UP000005446"/>
    </source>
</evidence>
<reference evidence="2 3" key="1">
    <citation type="journal article" date="2012" name="Eukaryot. Cell">
        <title>Genome sequence of the fungus Glarea lozoyensis: the first genome sequence of a species from the Helotiaceae family.</title>
        <authorList>
            <person name="Youssar L."/>
            <person name="Gruening B.A."/>
            <person name="Erxleben A."/>
            <person name="Guenther S."/>
            <person name="Huettel W."/>
        </authorList>
    </citation>
    <scope>NUCLEOTIDE SEQUENCE [LARGE SCALE GENOMIC DNA]</scope>
    <source>
        <strain evidence="3">ATCC 74030 / MF5533</strain>
    </source>
</reference>
<proteinExistence type="predicted"/>
<protein>
    <recommendedName>
        <fullName evidence="1">Colicin D C-terminal domain-containing protein</fullName>
    </recommendedName>
</protein>
<feature type="domain" description="Colicin D C-terminal" evidence="1">
    <location>
        <begin position="14"/>
        <end position="101"/>
    </location>
</feature>
<dbReference type="EMBL" id="AGUE01000121">
    <property type="protein sequence ID" value="EHK99314.1"/>
    <property type="molecule type" value="Genomic_DNA"/>
</dbReference>